<protein>
    <submittedName>
        <fullName evidence="1">Uncharacterized protein</fullName>
    </submittedName>
</protein>
<dbReference type="EMBL" id="JAJFBX010000284">
    <property type="protein sequence ID" value="MCC2748889.1"/>
    <property type="molecule type" value="Genomic_DNA"/>
</dbReference>
<evidence type="ECO:0000313" key="2">
    <source>
        <dbReference type="Proteomes" id="UP001197847"/>
    </source>
</evidence>
<evidence type="ECO:0000313" key="1">
    <source>
        <dbReference type="EMBL" id="MCC2748889.1"/>
    </source>
</evidence>
<dbReference type="Proteomes" id="UP001197847">
    <property type="component" value="Unassembled WGS sequence"/>
</dbReference>
<dbReference type="AlphaFoldDB" id="A0AAW4WUK3"/>
<organism evidence="1 2">
    <name type="scientific">Agathobacter rectalis</name>
    <dbReference type="NCBI Taxonomy" id="39491"/>
    <lineage>
        <taxon>Bacteria</taxon>
        <taxon>Bacillati</taxon>
        <taxon>Bacillota</taxon>
        <taxon>Clostridia</taxon>
        <taxon>Lachnospirales</taxon>
        <taxon>Lachnospiraceae</taxon>
        <taxon>Agathobacter</taxon>
    </lineage>
</organism>
<comment type="caution">
    <text evidence="1">The sequence shown here is derived from an EMBL/GenBank/DDBJ whole genome shotgun (WGS) entry which is preliminary data.</text>
</comment>
<gene>
    <name evidence="1" type="ORF">LK487_18120</name>
</gene>
<name>A0AAW4WUK3_9FIRM</name>
<reference evidence="1" key="1">
    <citation type="submission" date="2021-10" db="EMBL/GenBank/DDBJ databases">
        <title>Collection of gut derived symbiotic bacterial strains cultured from healthy donors.</title>
        <authorList>
            <person name="Lin H."/>
            <person name="Littmann E."/>
            <person name="Claire K."/>
            <person name="Pamer E."/>
        </authorList>
    </citation>
    <scope>NUCLEOTIDE SEQUENCE</scope>
    <source>
        <strain evidence="1">MSK.22.92</strain>
    </source>
</reference>
<accession>A0AAW4WUK3</accession>
<proteinExistence type="predicted"/>
<feature type="non-terminal residue" evidence="1">
    <location>
        <position position="1"/>
    </location>
</feature>
<sequence length="81" mass="8953">YGFDRGSRIPLVVGLKGRPFALAVQTDDASFMSVQSTRKRHRLSAQDLISLGWNVMSVCSVAAFVNPDKEVDRFVARIGKI</sequence>